<protein>
    <submittedName>
        <fullName evidence="1">Uncharacterized protein</fullName>
    </submittedName>
</protein>
<dbReference type="AlphaFoldDB" id="U6M2I2"/>
<evidence type="ECO:0000313" key="2">
    <source>
        <dbReference type="Proteomes" id="UP000030750"/>
    </source>
</evidence>
<accession>U6M2I2</accession>
<dbReference type="VEuPathDB" id="ToxoDB:EBH_0045880"/>
<organism evidence="1 2">
    <name type="scientific">Eimeria brunetti</name>
    <dbReference type="NCBI Taxonomy" id="51314"/>
    <lineage>
        <taxon>Eukaryota</taxon>
        <taxon>Sar</taxon>
        <taxon>Alveolata</taxon>
        <taxon>Apicomplexa</taxon>
        <taxon>Conoidasida</taxon>
        <taxon>Coccidia</taxon>
        <taxon>Eucoccidiorida</taxon>
        <taxon>Eimeriorina</taxon>
        <taxon>Eimeriidae</taxon>
        <taxon>Eimeria</taxon>
    </lineage>
</organism>
<dbReference type="EMBL" id="HG716015">
    <property type="protein sequence ID" value="CDJ54290.1"/>
    <property type="molecule type" value="Genomic_DNA"/>
</dbReference>
<proteinExistence type="predicted"/>
<reference evidence="1" key="1">
    <citation type="submission" date="2013-10" db="EMBL/GenBank/DDBJ databases">
        <title>Genomic analysis of the causative agents of coccidiosis in chickens.</title>
        <authorList>
            <person name="Reid A.J."/>
            <person name="Blake D."/>
            <person name="Billington K."/>
            <person name="Browne H."/>
            <person name="Dunn M."/>
            <person name="Hung S."/>
            <person name="Kawahara F."/>
            <person name="Miranda-Saavedra D."/>
            <person name="Mourier T."/>
            <person name="Nagra H."/>
            <person name="Otto T.D."/>
            <person name="Rawlings N."/>
            <person name="Sanchez A."/>
            <person name="Sanders M."/>
            <person name="Subramaniam C."/>
            <person name="Tay Y."/>
            <person name="Dear P."/>
            <person name="Doerig C."/>
            <person name="Gruber A."/>
            <person name="Parkinson J."/>
            <person name="Shirley M."/>
            <person name="Wan K.L."/>
            <person name="Berriman M."/>
            <person name="Tomley F."/>
            <person name="Pain A."/>
        </authorList>
    </citation>
    <scope>NUCLEOTIDE SEQUENCE [LARGE SCALE GENOMIC DNA]</scope>
    <source>
        <strain evidence="1">Houghton</strain>
    </source>
</reference>
<name>U6M2I2_9EIME</name>
<dbReference type="Proteomes" id="UP000030750">
    <property type="component" value="Unassembled WGS sequence"/>
</dbReference>
<reference evidence="1" key="2">
    <citation type="submission" date="2013-10" db="EMBL/GenBank/DDBJ databases">
        <authorList>
            <person name="Aslett M."/>
        </authorList>
    </citation>
    <scope>NUCLEOTIDE SEQUENCE [LARGE SCALE GENOMIC DNA]</scope>
    <source>
        <strain evidence="1">Houghton</strain>
    </source>
</reference>
<gene>
    <name evidence="1" type="ORF">EBH_0045880</name>
</gene>
<sequence>MQIQVDDIKEDEYLYANLVRNRKLPIHISELTRDQQLVDSLKEAVGAKETAAGEGACGNLIEASNTYKTDDPPEYSQLLQDALDAGLAIFNPAVEKDSIPFDEEYFNGLIARTAKVAEMTEEDLKAPVEESAATTAGPTVLIADLAAMLAAASA</sequence>
<keyword evidence="2" id="KW-1185">Reference proteome</keyword>
<evidence type="ECO:0000313" key="1">
    <source>
        <dbReference type="EMBL" id="CDJ54290.1"/>
    </source>
</evidence>